<dbReference type="PRINTS" id="PR00450">
    <property type="entry name" value="RECOVERIN"/>
</dbReference>
<accession>A0A7S1G3P1</accession>
<feature type="domain" description="EF-hand" evidence="5">
    <location>
        <begin position="147"/>
        <end position="178"/>
    </location>
</feature>
<keyword evidence="2" id="KW-0677">Repeat</keyword>
<gene>
    <name evidence="6" type="ORF">BSP0115_LOCUS1040</name>
</gene>
<evidence type="ECO:0000259" key="5">
    <source>
        <dbReference type="PROSITE" id="PS50222"/>
    </source>
</evidence>
<dbReference type="Pfam" id="PF13499">
    <property type="entry name" value="EF-hand_7"/>
    <property type="match status" value="1"/>
</dbReference>
<evidence type="ECO:0000256" key="2">
    <source>
        <dbReference type="ARBA" id="ARBA00022737"/>
    </source>
</evidence>
<protein>
    <recommendedName>
        <fullName evidence="5">EF-hand domain-containing protein</fullName>
    </recommendedName>
</protein>
<feature type="region of interest" description="Disordered" evidence="4">
    <location>
        <begin position="249"/>
        <end position="336"/>
    </location>
</feature>
<evidence type="ECO:0000256" key="1">
    <source>
        <dbReference type="ARBA" id="ARBA00022723"/>
    </source>
</evidence>
<proteinExistence type="predicted"/>
<dbReference type="PROSITE" id="PS50222">
    <property type="entry name" value="EF_HAND_2"/>
    <property type="match status" value="3"/>
</dbReference>
<dbReference type="SUPFAM" id="SSF47473">
    <property type="entry name" value="EF-hand"/>
    <property type="match status" value="1"/>
</dbReference>
<feature type="compositionally biased region" description="Low complexity" evidence="4">
    <location>
        <begin position="264"/>
        <end position="276"/>
    </location>
</feature>
<name>A0A7S1G3P1_9STRA</name>
<dbReference type="SMART" id="SM00054">
    <property type="entry name" value="EFh"/>
    <property type="match status" value="4"/>
</dbReference>
<organism evidence="6">
    <name type="scientific">Bicosoecida sp. CB-2014</name>
    <dbReference type="NCBI Taxonomy" id="1486930"/>
    <lineage>
        <taxon>Eukaryota</taxon>
        <taxon>Sar</taxon>
        <taxon>Stramenopiles</taxon>
        <taxon>Bigyra</taxon>
        <taxon>Opalozoa</taxon>
        <taxon>Bicosoecida</taxon>
    </lineage>
</organism>
<dbReference type="InterPro" id="IPR002048">
    <property type="entry name" value="EF_hand_dom"/>
</dbReference>
<dbReference type="Pfam" id="PF13833">
    <property type="entry name" value="EF-hand_8"/>
    <property type="match status" value="1"/>
</dbReference>
<dbReference type="PROSITE" id="PS00018">
    <property type="entry name" value="EF_HAND_1"/>
    <property type="match status" value="3"/>
</dbReference>
<dbReference type="GO" id="GO:0005509">
    <property type="term" value="F:calcium ion binding"/>
    <property type="evidence" value="ECO:0007669"/>
    <property type="project" value="InterPro"/>
</dbReference>
<dbReference type="CDD" id="cd00051">
    <property type="entry name" value="EFh"/>
    <property type="match status" value="1"/>
</dbReference>
<dbReference type="InterPro" id="IPR018247">
    <property type="entry name" value="EF_Hand_1_Ca_BS"/>
</dbReference>
<dbReference type="AlphaFoldDB" id="A0A7S1G3P1"/>
<feature type="domain" description="EF-hand" evidence="5">
    <location>
        <begin position="69"/>
        <end position="104"/>
    </location>
</feature>
<reference evidence="6" key="1">
    <citation type="submission" date="2021-01" db="EMBL/GenBank/DDBJ databases">
        <authorList>
            <person name="Corre E."/>
            <person name="Pelletier E."/>
            <person name="Niang G."/>
            <person name="Scheremetjew M."/>
            <person name="Finn R."/>
            <person name="Kale V."/>
            <person name="Holt S."/>
            <person name="Cochrane G."/>
            <person name="Meng A."/>
            <person name="Brown T."/>
            <person name="Cohen L."/>
        </authorList>
    </citation>
    <scope>NUCLEOTIDE SEQUENCE</scope>
    <source>
        <strain evidence="6">Ms1</strain>
    </source>
</reference>
<dbReference type="InterPro" id="IPR011992">
    <property type="entry name" value="EF-hand-dom_pair"/>
</dbReference>
<dbReference type="EMBL" id="HBFS01001517">
    <property type="protein sequence ID" value="CAD8907843.1"/>
    <property type="molecule type" value="Transcribed_RNA"/>
</dbReference>
<evidence type="ECO:0000313" key="6">
    <source>
        <dbReference type="EMBL" id="CAD8907843.1"/>
    </source>
</evidence>
<sequence length="336" mass="37980">MGCGGSKKVKEFLADDRKVGQGYAALRTFEQLEIEKKTIDRYYELFLKIDRDESHEIDLDEFYRFFDIERSPFSDRIFSIMDEDGSGEIDFREFVVCLWNYLSFDTSALIKFAFTLFDLDGSGQLDVTEVRELVMEVYGDAFEASYRVQRILDRIDADGDGEVSYAEFRDFNRKYPAILFPAFRMQQEMRRRVFGEAFWTKELEKRAKKGGGGAQPSIWEILNAMDAEAYQSKMSEMLADEVAERWEPDAYGGAGGGDGSSRVHPSAASHGAAPASYGFDTGSGGKKKEKRSKRSRRSGSVEPDGSRRSNKGRNGSSDKYASGGAGESRRRTSRQR</sequence>
<keyword evidence="1" id="KW-0479">Metal-binding</keyword>
<evidence type="ECO:0000256" key="3">
    <source>
        <dbReference type="ARBA" id="ARBA00022837"/>
    </source>
</evidence>
<keyword evidence="3" id="KW-0106">Calcium</keyword>
<feature type="compositionally biased region" description="Basic residues" evidence="4">
    <location>
        <begin position="285"/>
        <end position="297"/>
    </location>
</feature>
<dbReference type="Gene3D" id="1.10.238.10">
    <property type="entry name" value="EF-hand"/>
    <property type="match status" value="1"/>
</dbReference>
<feature type="domain" description="EF-hand" evidence="5">
    <location>
        <begin position="105"/>
        <end position="140"/>
    </location>
</feature>
<dbReference type="PANTHER" id="PTHR45942">
    <property type="entry name" value="PROTEIN PHOSPATASE 3 REGULATORY SUBUNIT B ALPHA ISOFORM TYPE 1"/>
    <property type="match status" value="1"/>
</dbReference>
<evidence type="ECO:0000256" key="4">
    <source>
        <dbReference type="SAM" id="MobiDB-lite"/>
    </source>
</evidence>